<sequence length="36" mass="4039">ISVDFSIIKKLAKVLRNGRWKVTVTTLITAAKPQIE</sequence>
<proteinExistence type="predicted"/>
<organism evidence="2">
    <name type="scientific">marine sediment metagenome</name>
    <dbReference type="NCBI Taxonomy" id="412755"/>
    <lineage>
        <taxon>unclassified sequences</taxon>
        <taxon>metagenomes</taxon>
        <taxon>ecological metagenomes</taxon>
    </lineage>
</organism>
<evidence type="ECO:0000259" key="1">
    <source>
        <dbReference type="Pfam" id="PF17650"/>
    </source>
</evidence>
<dbReference type="Pfam" id="PF17650">
    <property type="entry name" value="RACo_linker"/>
    <property type="match status" value="1"/>
</dbReference>
<reference evidence="2" key="1">
    <citation type="journal article" date="2014" name="Front. Microbiol.">
        <title>High frequency of phylogenetically diverse reductive dehalogenase-homologous genes in deep subseafloor sedimentary metagenomes.</title>
        <authorList>
            <person name="Kawai M."/>
            <person name="Futagami T."/>
            <person name="Toyoda A."/>
            <person name="Takaki Y."/>
            <person name="Nishi S."/>
            <person name="Hori S."/>
            <person name="Arai W."/>
            <person name="Tsubouchi T."/>
            <person name="Morono Y."/>
            <person name="Uchiyama I."/>
            <person name="Ito T."/>
            <person name="Fujiyama A."/>
            <person name="Inagaki F."/>
            <person name="Takami H."/>
        </authorList>
    </citation>
    <scope>NUCLEOTIDE SEQUENCE</scope>
    <source>
        <strain evidence="2">Expedition CK06-06</strain>
    </source>
</reference>
<name>X1Q7N5_9ZZZZ</name>
<feature type="domain" description="RACo linker region" evidence="1">
    <location>
        <begin position="1"/>
        <end position="26"/>
    </location>
</feature>
<gene>
    <name evidence="2" type="ORF">S06H3_66161</name>
</gene>
<evidence type="ECO:0000313" key="2">
    <source>
        <dbReference type="EMBL" id="GAI64487.1"/>
    </source>
</evidence>
<dbReference type="Gene3D" id="3.10.20.880">
    <property type="match status" value="1"/>
</dbReference>
<accession>X1Q7N5</accession>
<dbReference type="InterPro" id="IPR040506">
    <property type="entry name" value="RACo_linker"/>
</dbReference>
<protein>
    <recommendedName>
        <fullName evidence="1">RACo linker region domain-containing protein</fullName>
    </recommendedName>
</protein>
<dbReference type="EMBL" id="BARV01044926">
    <property type="protein sequence ID" value="GAI64487.1"/>
    <property type="molecule type" value="Genomic_DNA"/>
</dbReference>
<comment type="caution">
    <text evidence="2">The sequence shown here is derived from an EMBL/GenBank/DDBJ whole genome shotgun (WGS) entry which is preliminary data.</text>
</comment>
<feature type="non-terminal residue" evidence="2">
    <location>
        <position position="1"/>
    </location>
</feature>
<dbReference type="AlphaFoldDB" id="X1Q7N5"/>